<feature type="compositionally biased region" description="Basic residues" evidence="1">
    <location>
        <begin position="69"/>
        <end position="83"/>
    </location>
</feature>
<keyword evidence="3" id="KW-1185">Reference proteome</keyword>
<dbReference type="AlphaFoldDB" id="A0A7W5B6H2"/>
<sequence>MATIQISLPRELAEEAATLGLLKSQVLAELLRDEIRRRTFSELFAQADPSLRLSEPPADEAQHPDRRSNRSPRNMHRPPKSCC</sequence>
<comment type="caution">
    <text evidence="2">The sequence shown here is derived from an EMBL/GenBank/DDBJ whole genome shotgun (WGS) entry which is preliminary data.</text>
</comment>
<name>A0A7W5B6H2_9BURK</name>
<evidence type="ECO:0000313" key="2">
    <source>
        <dbReference type="EMBL" id="MBB3117025.1"/>
    </source>
</evidence>
<accession>A0A7W5B6H2</accession>
<evidence type="ECO:0000313" key="3">
    <source>
        <dbReference type="Proteomes" id="UP000541535"/>
    </source>
</evidence>
<reference evidence="2 3" key="1">
    <citation type="submission" date="2020-08" db="EMBL/GenBank/DDBJ databases">
        <title>Genomic Encyclopedia of Type Strains, Phase III (KMG-III): the genomes of soil and plant-associated and newly described type strains.</title>
        <authorList>
            <person name="Whitman W."/>
        </authorList>
    </citation>
    <scope>NUCLEOTIDE SEQUENCE [LARGE SCALE GENOMIC DNA]</scope>
    <source>
        <strain evidence="2 3">CECT 8897</strain>
    </source>
</reference>
<organism evidence="2 3">
    <name type="scientific">Pseudoduganella violacea</name>
    <dbReference type="NCBI Taxonomy" id="1715466"/>
    <lineage>
        <taxon>Bacteria</taxon>
        <taxon>Pseudomonadati</taxon>
        <taxon>Pseudomonadota</taxon>
        <taxon>Betaproteobacteria</taxon>
        <taxon>Burkholderiales</taxon>
        <taxon>Oxalobacteraceae</taxon>
        <taxon>Telluria group</taxon>
        <taxon>Pseudoduganella</taxon>
    </lineage>
</organism>
<dbReference type="RefSeq" id="WP_183439042.1">
    <property type="nucleotide sequence ID" value="NZ_JACHXD010000001.1"/>
</dbReference>
<proteinExistence type="predicted"/>
<feature type="region of interest" description="Disordered" evidence="1">
    <location>
        <begin position="46"/>
        <end position="83"/>
    </location>
</feature>
<dbReference type="EMBL" id="JACHXD010000001">
    <property type="protein sequence ID" value="MBB3117025.1"/>
    <property type="molecule type" value="Genomic_DNA"/>
</dbReference>
<dbReference type="Proteomes" id="UP000541535">
    <property type="component" value="Unassembled WGS sequence"/>
</dbReference>
<gene>
    <name evidence="2" type="ORF">FHS03_000044</name>
</gene>
<evidence type="ECO:0000256" key="1">
    <source>
        <dbReference type="SAM" id="MobiDB-lite"/>
    </source>
</evidence>
<protein>
    <submittedName>
        <fullName evidence="2">Uncharacterized protein</fullName>
    </submittedName>
</protein>